<evidence type="ECO:0000259" key="4">
    <source>
        <dbReference type="PROSITE" id="PS50932"/>
    </source>
</evidence>
<evidence type="ECO:0000313" key="6">
    <source>
        <dbReference type="Proteomes" id="UP001306950"/>
    </source>
</evidence>
<dbReference type="PANTHER" id="PTHR30146">
    <property type="entry name" value="LACI-RELATED TRANSCRIPTIONAL REPRESSOR"/>
    <property type="match status" value="1"/>
</dbReference>
<dbReference type="PROSITE" id="PS50932">
    <property type="entry name" value="HTH_LACI_2"/>
    <property type="match status" value="1"/>
</dbReference>
<keyword evidence="6" id="KW-1185">Reference proteome</keyword>
<evidence type="ECO:0000313" key="5">
    <source>
        <dbReference type="EMBL" id="MEF2964985.1"/>
    </source>
</evidence>
<keyword evidence="1" id="KW-0805">Transcription regulation</keyword>
<dbReference type="Pfam" id="PF00356">
    <property type="entry name" value="LacI"/>
    <property type="match status" value="1"/>
</dbReference>
<evidence type="ECO:0000256" key="3">
    <source>
        <dbReference type="ARBA" id="ARBA00023163"/>
    </source>
</evidence>
<dbReference type="InterPro" id="IPR010982">
    <property type="entry name" value="Lambda_DNA-bd_dom_sf"/>
</dbReference>
<evidence type="ECO:0000256" key="1">
    <source>
        <dbReference type="ARBA" id="ARBA00023015"/>
    </source>
</evidence>
<dbReference type="SUPFAM" id="SSF47413">
    <property type="entry name" value="lambda repressor-like DNA-binding domains"/>
    <property type="match status" value="1"/>
</dbReference>
<gene>
    <name evidence="5" type="ORF">V3851_04005</name>
</gene>
<protein>
    <submittedName>
        <fullName evidence="5">LacI family DNA-binding transcriptional regulator</fullName>
    </submittedName>
</protein>
<name>A0ABU7VMI0_9BACL</name>
<organism evidence="5 6">
    <name type="scientific">Paenibacillus haidiansis</name>
    <dbReference type="NCBI Taxonomy" id="1574488"/>
    <lineage>
        <taxon>Bacteria</taxon>
        <taxon>Bacillati</taxon>
        <taxon>Bacillota</taxon>
        <taxon>Bacilli</taxon>
        <taxon>Bacillales</taxon>
        <taxon>Paenibacillaceae</taxon>
        <taxon>Paenibacillus</taxon>
    </lineage>
</organism>
<dbReference type="RefSeq" id="WP_331845178.1">
    <property type="nucleotide sequence ID" value="NZ_JAZHPZ010000001.1"/>
</dbReference>
<accession>A0ABU7VMI0</accession>
<dbReference type="InterPro" id="IPR028082">
    <property type="entry name" value="Peripla_BP_I"/>
</dbReference>
<reference evidence="5 6" key="1">
    <citation type="submission" date="2024-02" db="EMBL/GenBank/DDBJ databases">
        <title>A nitrogen-fixing paenibacillus bacterium.</title>
        <authorList>
            <person name="Zhang W.L."/>
            <person name="Chen S.F."/>
        </authorList>
    </citation>
    <scope>NUCLEOTIDE SEQUENCE [LARGE SCALE GENOMIC DNA]</scope>
    <source>
        <strain evidence="5 6">M1</strain>
    </source>
</reference>
<dbReference type="CDD" id="cd06267">
    <property type="entry name" value="PBP1_LacI_sugar_binding-like"/>
    <property type="match status" value="1"/>
</dbReference>
<dbReference type="SUPFAM" id="SSF53822">
    <property type="entry name" value="Periplasmic binding protein-like I"/>
    <property type="match status" value="1"/>
</dbReference>
<comment type="caution">
    <text evidence="5">The sequence shown here is derived from an EMBL/GenBank/DDBJ whole genome shotgun (WGS) entry which is preliminary data.</text>
</comment>
<dbReference type="Proteomes" id="UP001306950">
    <property type="component" value="Unassembled WGS sequence"/>
</dbReference>
<proteinExistence type="predicted"/>
<dbReference type="PANTHER" id="PTHR30146:SF109">
    <property type="entry name" value="HTH-TYPE TRANSCRIPTIONAL REGULATOR GALS"/>
    <property type="match status" value="1"/>
</dbReference>
<dbReference type="EMBL" id="JAZHPZ010000001">
    <property type="protein sequence ID" value="MEF2964985.1"/>
    <property type="molecule type" value="Genomic_DNA"/>
</dbReference>
<evidence type="ECO:0000256" key="2">
    <source>
        <dbReference type="ARBA" id="ARBA00023125"/>
    </source>
</evidence>
<dbReference type="InterPro" id="IPR046335">
    <property type="entry name" value="LacI/GalR-like_sensor"/>
</dbReference>
<dbReference type="InterPro" id="IPR000843">
    <property type="entry name" value="HTH_LacI"/>
</dbReference>
<keyword evidence="2 5" id="KW-0238">DNA-binding</keyword>
<dbReference type="Gene3D" id="3.40.50.2300">
    <property type="match status" value="2"/>
</dbReference>
<keyword evidence="3" id="KW-0804">Transcription</keyword>
<dbReference type="SMART" id="SM00354">
    <property type="entry name" value="HTH_LACI"/>
    <property type="match status" value="1"/>
</dbReference>
<dbReference type="Pfam" id="PF13377">
    <property type="entry name" value="Peripla_BP_3"/>
    <property type="match status" value="1"/>
</dbReference>
<dbReference type="CDD" id="cd01392">
    <property type="entry name" value="HTH_LacI"/>
    <property type="match status" value="1"/>
</dbReference>
<sequence length="344" mass="38429">MPTIKDIAKSLGVSVSTVSMALNDSPEIGQKTKAKIREAAKAMNYIKNGTALDLQRKKTNIVLLITDNPTRPYFTDSLQVIQSELLKHNMDLVIIAATNKHTATAERFISENRADAIICMSKFITDEIVNDYASRNMPIIVMGRTPDLITNPFVVNVALDYERVGEDITDYLIQKGHRKIAFVRGSKTSVGSNYRYQGYLRSLKRFHLDLNKTIIFEAGGNGYDHGYDIADKIIGKITDASVDAVFFATDDLAVGGLRKFLEHGIRVPEDVSIVGYNNYPISKMVMPPITTVDLHQQKIMKRIAVTLIDLLEGNKTKAEVLKKLHKGNILYSEIIERGSVINRN</sequence>
<dbReference type="GO" id="GO:0003677">
    <property type="term" value="F:DNA binding"/>
    <property type="evidence" value="ECO:0007669"/>
    <property type="project" value="UniProtKB-KW"/>
</dbReference>
<feature type="domain" description="HTH lacI-type" evidence="4">
    <location>
        <begin position="2"/>
        <end position="56"/>
    </location>
</feature>
<dbReference type="Gene3D" id="1.10.260.40">
    <property type="entry name" value="lambda repressor-like DNA-binding domains"/>
    <property type="match status" value="1"/>
</dbReference>